<reference evidence="1 2" key="1">
    <citation type="submission" date="2019-02" db="EMBL/GenBank/DDBJ databases">
        <title>Deep-cultivation of Planctomycetes and their phenomic and genomic characterization uncovers novel biology.</title>
        <authorList>
            <person name="Wiegand S."/>
            <person name="Jogler M."/>
            <person name="Boedeker C."/>
            <person name="Pinto D."/>
            <person name="Vollmers J."/>
            <person name="Rivas-Marin E."/>
            <person name="Kohn T."/>
            <person name="Peeters S.H."/>
            <person name="Heuer A."/>
            <person name="Rast P."/>
            <person name="Oberbeckmann S."/>
            <person name="Bunk B."/>
            <person name="Jeske O."/>
            <person name="Meyerdierks A."/>
            <person name="Storesund J.E."/>
            <person name="Kallscheuer N."/>
            <person name="Luecker S."/>
            <person name="Lage O.M."/>
            <person name="Pohl T."/>
            <person name="Merkel B.J."/>
            <person name="Hornburger P."/>
            <person name="Mueller R.-W."/>
            <person name="Bruemmer F."/>
            <person name="Labrenz M."/>
            <person name="Spormann A.M."/>
            <person name="Op Den Camp H."/>
            <person name="Overmann J."/>
            <person name="Amann R."/>
            <person name="Jetten M.S.M."/>
            <person name="Mascher T."/>
            <person name="Medema M.H."/>
            <person name="Devos D.P."/>
            <person name="Kaster A.-K."/>
            <person name="Ovreas L."/>
            <person name="Rohde M."/>
            <person name="Galperin M.Y."/>
            <person name="Jogler C."/>
        </authorList>
    </citation>
    <scope>NUCLEOTIDE SEQUENCE [LARGE SCALE GENOMIC DNA]</scope>
    <source>
        <strain evidence="1 2">Poly59</strain>
    </source>
</reference>
<sequence>MAGVRVVCVLTWDNVTHQRGRANRLQAELKTNHPSSVACDGYRKNPLAECFTFAAAYEKPTNLSLIGLLRERK</sequence>
<organism evidence="1 2">
    <name type="scientific">Rubripirellula reticaptiva</name>
    <dbReference type="NCBI Taxonomy" id="2528013"/>
    <lineage>
        <taxon>Bacteria</taxon>
        <taxon>Pseudomonadati</taxon>
        <taxon>Planctomycetota</taxon>
        <taxon>Planctomycetia</taxon>
        <taxon>Pirellulales</taxon>
        <taxon>Pirellulaceae</taxon>
        <taxon>Rubripirellula</taxon>
    </lineage>
</organism>
<dbReference type="Proteomes" id="UP000317977">
    <property type="component" value="Unassembled WGS sequence"/>
</dbReference>
<proteinExistence type="predicted"/>
<evidence type="ECO:0000313" key="2">
    <source>
        <dbReference type="Proteomes" id="UP000317977"/>
    </source>
</evidence>
<keyword evidence="2" id="KW-1185">Reference proteome</keyword>
<protein>
    <submittedName>
        <fullName evidence="1">Uncharacterized protein</fullName>
    </submittedName>
</protein>
<comment type="caution">
    <text evidence="1">The sequence shown here is derived from an EMBL/GenBank/DDBJ whole genome shotgun (WGS) entry which is preliminary data.</text>
</comment>
<gene>
    <name evidence="1" type="ORF">Poly59_61280</name>
</gene>
<accession>A0A5C6E7M1</accession>
<evidence type="ECO:0000313" key="1">
    <source>
        <dbReference type="EMBL" id="TWU44565.1"/>
    </source>
</evidence>
<dbReference type="AlphaFoldDB" id="A0A5C6E7M1"/>
<dbReference type="EMBL" id="SJPX01000007">
    <property type="protein sequence ID" value="TWU44565.1"/>
    <property type="molecule type" value="Genomic_DNA"/>
</dbReference>
<name>A0A5C6E7M1_9BACT</name>